<keyword evidence="4 5" id="KW-0472">Membrane</keyword>
<keyword evidence="2 5" id="KW-0812">Transmembrane</keyword>
<feature type="transmembrane region" description="Helical" evidence="5">
    <location>
        <begin position="64"/>
        <end position="83"/>
    </location>
</feature>
<dbReference type="EMBL" id="OX365930">
    <property type="protein sequence ID" value="CAI4058434.1"/>
    <property type="molecule type" value="Genomic_DNA"/>
</dbReference>
<comment type="subcellular location">
    <subcellularLocation>
        <location evidence="1">Membrane</location>
        <topology evidence="1">Multi-pass membrane protein</topology>
    </subcellularLocation>
</comment>
<reference evidence="6" key="1">
    <citation type="submission" date="2022-10" db="EMBL/GenBank/DDBJ databases">
        <authorList>
            <person name="Byrne P K."/>
        </authorList>
    </citation>
    <scope>NUCLEOTIDE SEQUENCE</scope>
    <source>
        <strain evidence="6">ZP964</strain>
    </source>
</reference>
<gene>
    <name evidence="6" type="primary">SUVZ03G0685</name>
    <name evidence="6" type="ORF">SUVZ_03G0685</name>
</gene>
<sequence length="189" mass="22355">MKDIEAKGGNTSNAQGEHYTSKTIWVLEKIAVLVFIFIMVQFMLIPDLQYLGSKYHIFSGYTGYIHRSSLVLTLLSGINLFFLRKSRSNLNPEEKDPQRPLKTDSLQDDMAKKHLRRFFWLLFSFLTAVVTFFSWKVKEFFYYDQTINARRLLHLLGWEVGMLGSIFMYYQIIRNYQSQMTLEKNRSCM</sequence>
<proteinExistence type="predicted"/>
<accession>A0ABN8WVS4</accession>
<evidence type="ECO:0000313" key="6">
    <source>
        <dbReference type="EMBL" id="CAI4058434.1"/>
    </source>
</evidence>
<dbReference type="Proteomes" id="UP001162085">
    <property type="component" value="Chromosome 3"/>
</dbReference>
<evidence type="ECO:0000256" key="3">
    <source>
        <dbReference type="ARBA" id="ARBA00022989"/>
    </source>
</evidence>
<dbReference type="Pfam" id="PF15701">
    <property type="entry name" value="DUF4668"/>
    <property type="match status" value="1"/>
</dbReference>
<evidence type="ECO:0000256" key="1">
    <source>
        <dbReference type="ARBA" id="ARBA00004141"/>
    </source>
</evidence>
<name>A0ABN8WVS4_SACUV</name>
<evidence type="ECO:0000313" key="7">
    <source>
        <dbReference type="Proteomes" id="UP001162085"/>
    </source>
</evidence>
<keyword evidence="3 5" id="KW-1133">Transmembrane helix</keyword>
<keyword evidence="7" id="KW-1185">Reference proteome</keyword>
<evidence type="ECO:0000256" key="4">
    <source>
        <dbReference type="ARBA" id="ARBA00023136"/>
    </source>
</evidence>
<feature type="transmembrane region" description="Helical" evidence="5">
    <location>
        <begin position="155"/>
        <end position="173"/>
    </location>
</feature>
<feature type="transmembrane region" description="Helical" evidence="5">
    <location>
        <begin position="118"/>
        <end position="135"/>
    </location>
</feature>
<feature type="transmembrane region" description="Helical" evidence="5">
    <location>
        <begin position="24"/>
        <end position="44"/>
    </location>
</feature>
<protein>
    <submittedName>
        <fullName evidence="6">SUVZ03G0685 protein</fullName>
    </submittedName>
</protein>
<evidence type="ECO:0000256" key="2">
    <source>
        <dbReference type="ARBA" id="ARBA00022692"/>
    </source>
</evidence>
<evidence type="ECO:0000256" key="5">
    <source>
        <dbReference type="SAM" id="Phobius"/>
    </source>
</evidence>
<dbReference type="InterPro" id="IPR031427">
    <property type="entry name" value="DUF4668"/>
</dbReference>
<organism evidence="6 7">
    <name type="scientific">Saccharomyces uvarum</name>
    <name type="common">Yeast</name>
    <name type="synonym">Saccharomyces bayanus var. uvarum</name>
    <dbReference type="NCBI Taxonomy" id="230603"/>
    <lineage>
        <taxon>Eukaryota</taxon>
        <taxon>Fungi</taxon>
        <taxon>Dikarya</taxon>
        <taxon>Ascomycota</taxon>
        <taxon>Saccharomycotina</taxon>
        <taxon>Saccharomycetes</taxon>
        <taxon>Saccharomycetales</taxon>
        <taxon>Saccharomycetaceae</taxon>
        <taxon>Saccharomyces</taxon>
    </lineage>
</organism>